<dbReference type="HOGENOM" id="CLU_1153322_0_0_1"/>
<reference evidence="3 4" key="1">
    <citation type="journal article" date="2007" name="Proc. Natl. Acad. Sci. U.S.A.">
        <title>The tiny eukaryote Ostreococcus provides genomic insights into the paradox of plankton speciation.</title>
        <authorList>
            <person name="Palenik B."/>
            <person name="Grimwood J."/>
            <person name="Aerts A."/>
            <person name="Rouze P."/>
            <person name="Salamov A."/>
            <person name="Putnam N."/>
            <person name="Dupont C."/>
            <person name="Jorgensen R."/>
            <person name="Derelle E."/>
            <person name="Rombauts S."/>
            <person name="Zhou K."/>
            <person name="Otillar R."/>
            <person name="Merchant S.S."/>
            <person name="Podell S."/>
            <person name="Gaasterland T."/>
            <person name="Napoli C."/>
            <person name="Gendler K."/>
            <person name="Manuell A."/>
            <person name="Tai V."/>
            <person name="Vallon O."/>
            <person name="Piganeau G."/>
            <person name="Jancek S."/>
            <person name="Heijde M."/>
            <person name="Jabbari K."/>
            <person name="Bowler C."/>
            <person name="Lohr M."/>
            <person name="Robbens S."/>
            <person name="Werner G."/>
            <person name="Dubchak I."/>
            <person name="Pazour G.J."/>
            <person name="Ren Q."/>
            <person name="Paulsen I."/>
            <person name="Delwiche C."/>
            <person name="Schmutz J."/>
            <person name="Rokhsar D."/>
            <person name="Van de Peer Y."/>
            <person name="Moreau H."/>
            <person name="Grigoriev I.V."/>
        </authorList>
    </citation>
    <scope>NUCLEOTIDE SEQUENCE [LARGE SCALE GENOMIC DNA]</scope>
    <source>
        <strain evidence="3 4">CCE9901</strain>
    </source>
</reference>
<dbReference type="Gramene" id="ABO96449">
    <property type="protein sequence ID" value="ABO96449"/>
    <property type="gene ID" value="OSTLU_31997"/>
</dbReference>
<dbReference type="InterPro" id="IPR036869">
    <property type="entry name" value="J_dom_sf"/>
</dbReference>
<proteinExistence type="predicted"/>
<dbReference type="PROSITE" id="PS50076">
    <property type="entry name" value="DNAJ_2"/>
    <property type="match status" value="1"/>
</dbReference>
<dbReference type="RefSeq" id="XP_001418156.1">
    <property type="nucleotide sequence ID" value="XM_001418119.1"/>
</dbReference>
<dbReference type="KEGG" id="olu:OSTLU_31997"/>
<dbReference type="SMART" id="SM00271">
    <property type="entry name" value="DnaJ"/>
    <property type="match status" value="1"/>
</dbReference>
<feature type="compositionally biased region" description="Low complexity" evidence="1">
    <location>
        <begin position="70"/>
        <end position="91"/>
    </location>
</feature>
<dbReference type="InterPro" id="IPR001623">
    <property type="entry name" value="DnaJ_domain"/>
</dbReference>
<evidence type="ECO:0000313" key="3">
    <source>
        <dbReference type="EMBL" id="ABO96449.1"/>
    </source>
</evidence>
<dbReference type="PANTHER" id="PTHR43096">
    <property type="entry name" value="DNAJ HOMOLOG 1, MITOCHONDRIAL-RELATED"/>
    <property type="match status" value="1"/>
</dbReference>
<dbReference type="STRING" id="436017.A4RYE2"/>
<evidence type="ECO:0000256" key="1">
    <source>
        <dbReference type="SAM" id="MobiDB-lite"/>
    </source>
</evidence>
<dbReference type="GO" id="GO:0042026">
    <property type="term" value="P:protein refolding"/>
    <property type="evidence" value="ECO:0007669"/>
    <property type="project" value="TreeGrafter"/>
</dbReference>
<dbReference type="Gene3D" id="1.10.287.110">
    <property type="entry name" value="DnaJ domain"/>
    <property type="match status" value="1"/>
</dbReference>
<protein>
    <recommendedName>
        <fullName evidence="2">J domain-containing protein</fullName>
    </recommendedName>
</protein>
<gene>
    <name evidence="3" type="ORF">OSTLU_31997</name>
</gene>
<dbReference type="PANTHER" id="PTHR43096:SF58">
    <property type="entry name" value="CHAPERONE DNAJ-DOMAIN SUPERFAMILY PROTEIN"/>
    <property type="match status" value="1"/>
</dbReference>
<organism evidence="3 4">
    <name type="scientific">Ostreococcus lucimarinus (strain CCE9901)</name>
    <dbReference type="NCBI Taxonomy" id="436017"/>
    <lineage>
        <taxon>Eukaryota</taxon>
        <taxon>Viridiplantae</taxon>
        <taxon>Chlorophyta</taxon>
        <taxon>Mamiellophyceae</taxon>
        <taxon>Mamiellales</taxon>
        <taxon>Bathycoccaceae</taxon>
        <taxon>Ostreococcus</taxon>
    </lineage>
</organism>
<feature type="region of interest" description="Disordered" evidence="1">
    <location>
        <begin position="63"/>
        <end position="120"/>
    </location>
</feature>
<keyword evidence="4" id="KW-1185">Reference proteome</keyword>
<name>A4RYE2_OSTLU</name>
<dbReference type="OrthoDB" id="498825at2759"/>
<dbReference type="eggNOG" id="KOG0724">
    <property type="taxonomic scope" value="Eukaryota"/>
</dbReference>
<sequence length="241" mass="26708">MIPDHYAVLGVSPTATSSEIKRAYLRLAKEHHPDVASSGRSDDQTFALISHAYDVLKNPASRRAYDGSRGDVASSSSARASGAGGAEAWRAQWRSNANWRRRPGGDGAGGTKSNSYAFDDDEDWDGNTSYTAAEVERRNASERTRAREKADAARWWKHERLSAERRRRQFREADAAKTARRSERTLHKVSSLWHARARVVWQDVAVLAVGAAVCLYAGFRYAGAGARNGGERERERGDDRS</sequence>
<dbReference type="GO" id="GO:0005737">
    <property type="term" value="C:cytoplasm"/>
    <property type="evidence" value="ECO:0007669"/>
    <property type="project" value="TreeGrafter"/>
</dbReference>
<dbReference type="Proteomes" id="UP000001568">
    <property type="component" value="Chromosome 6"/>
</dbReference>
<feature type="domain" description="J" evidence="2">
    <location>
        <begin position="4"/>
        <end position="69"/>
    </location>
</feature>
<dbReference type="PROSITE" id="PS00636">
    <property type="entry name" value="DNAJ_1"/>
    <property type="match status" value="1"/>
</dbReference>
<dbReference type="CDD" id="cd06257">
    <property type="entry name" value="DnaJ"/>
    <property type="match status" value="1"/>
</dbReference>
<dbReference type="SUPFAM" id="SSF46565">
    <property type="entry name" value="Chaperone J-domain"/>
    <property type="match status" value="1"/>
</dbReference>
<dbReference type="Pfam" id="PF00226">
    <property type="entry name" value="DnaJ"/>
    <property type="match status" value="1"/>
</dbReference>
<dbReference type="EMBL" id="CP000586">
    <property type="protein sequence ID" value="ABO96449.1"/>
    <property type="molecule type" value="Genomic_DNA"/>
</dbReference>
<evidence type="ECO:0000259" key="2">
    <source>
        <dbReference type="PROSITE" id="PS50076"/>
    </source>
</evidence>
<dbReference type="GO" id="GO:0051082">
    <property type="term" value="F:unfolded protein binding"/>
    <property type="evidence" value="ECO:0007669"/>
    <property type="project" value="TreeGrafter"/>
</dbReference>
<evidence type="ECO:0000313" key="4">
    <source>
        <dbReference type="Proteomes" id="UP000001568"/>
    </source>
</evidence>
<accession>A4RYE2</accession>
<dbReference type="GeneID" id="5002253"/>
<dbReference type="AlphaFoldDB" id="A4RYE2"/>
<dbReference type="PRINTS" id="PR00625">
    <property type="entry name" value="JDOMAIN"/>
</dbReference>
<dbReference type="InterPro" id="IPR018253">
    <property type="entry name" value="DnaJ_domain_CS"/>
</dbReference>